<proteinExistence type="predicted"/>
<dbReference type="STRING" id="1121451.DESAM_22755"/>
<evidence type="ECO:0000313" key="3">
    <source>
        <dbReference type="Proteomes" id="UP000010808"/>
    </source>
</evidence>
<organism evidence="2 3">
    <name type="scientific">Maridesulfovibrio hydrothermalis AM13 = DSM 14728</name>
    <dbReference type="NCBI Taxonomy" id="1121451"/>
    <lineage>
        <taxon>Bacteria</taxon>
        <taxon>Pseudomonadati</taxon>
        <taxon>Thermodesulfobacteriota</taxon>
        <taxon>Desulfovibrionia</taxon>
        <taxon>Desulfovibrionales</taxon>
        <taxon>Desulfovibrionaceae</taxon>
        <taxon>Maridesulfovibrio</taxon>
    </lineage>
</organism>
<reference evidence="2 3" key="1">
    <citation type="submission" date="2012-10" db="EMBL/GenBank/DDBJ databases">
        <authorList>
            <person name="Genoscope - CEA"/>
        </authorList>
    </citation>
    <scope>NUCLEOTIDE SEQUENCE [LARGE SCALE GENOMIC DNA]</scope>
    <source>
        <strain evidence="3">AM13 / DSM 14728</strain>
    </source>
</reference>
<sequence>MKDYTGGVSKEIDDELDSDKSKGTDEEINDEHQASTD</sequence>
<dbReference type="Proteomes" id="UP000010808">
    <property type="component" value="Chromosome"/>
</dbReference>
<gene>
    <name evidence="2" type="ORF">DESAM_22755</name>
</gene>
<dbReference type="EMBL" id="FO203522">
    <property type="protein sequence ID" value="CCO25022.1"/>
    <property type="molecule type" value="Genomic_DNA"/>
</dbReference>
<feature type="region of interest" description="Disordered" evidence="1">
    <location>
        <begin position="1"/>
        <end position="37"/>
    </location>
</feature>
<accession>L0RFM5</accession>
<feature type="compositionally biased region" description="Basic and acidic residues" evidence="1">
    <location>
        <begin position="18"/>
        <end position="37"/>
    </location>
</feature>
<dbReference type="HOGENOM" id="CLU_3342904_0_0_7"/>
<dbReference type="KEGG" id="dhy:DESAM_22755"/>
<dbReference type="AlphaFoldDB" id="L0RFM5"/>
<protein>
    <submittedName>
        <fullName evidence="2">Uncharacterized protein</fullName>
    </submittedName>
</protein>
<evidence type="ECO:0000256" key="1">
    <source>
        <dbReference type="SAM" id="MobiDB-lite"/>
    </source>
</evidence>
<evidence type="ECO:0000313" key="2">
    <source>
        <dbReference type="EMBL" id="CCO25022.1"/>
    </source>
</evidence>
<name>L0RFM5_9BACT</name>
<keyword evidence="3" id="KW-1185">Reference proteome</keyword>
<dbReference type="PATRIC" id="fig|1121451.3.peg.2966"/>